<evidence type="ECO:0000256" key="2">
    <source>
        <dbReference type="ARBA" id="ARBA00023125"/>
    </source>
</evidence>
<comment type="caution">
    <text evidence="5">The sequence shown here is derived from an EMBL/GenBank/DDBJ whole genome shotgun (WGS) entry which is preliminary data.</text>
</comment>
<dbReference type="SUPFAM" id="SSF46785">
    <property type="entry name" value="Winged helix' DNA-binding domain"/>
    <property type="match status" value="1"/>
</dbReference>
<evidence type="ECO:0000259" key="4">
    <source>
        <dbReference type="PROSITE" id="PS50949"/>
    </source>
</evidence>
<proteinExistence type="predicted"/>
<dbReference type="InterPro" id="IPR000524">
    <property type="entry name" value="Tscrpt_reg_HTH_GntR"/>
</dbReference>
<dbReference type="InterPro" id="IPR008920">
    <property type="entry name" value="TF_FadR/GntR_C"/>
</dbReference>
<evidence type="ECO:0000256" key="3">
    <source>
        <dbReference type="ARBA" id="ARBA00023163"/>
    </source>
</evidence>
<evidence type="ECO:0000256" key="1">
    <source>
        <dbReference type="ARBA" id="ARBA00023015"/>
    </source>
</evidence>
<dbReference type="InterPro" id="IPR036390">
    <property type="entry name" value="WH_DNA-bd_sf"/>
</dbReference>
<dbReference type="SUPFAM" id="SSF48008">
    <property type="entry name" value="GntR ligand-binding domain-like"/>
    <property type="match status" value="1"/>
</dbReference>
<protein>
    <submittedName>
        <fullName evidence="5">Transcriptoinal regulator, GntR family</fullName>
    </submittedName>
</protein>
<feature type="domain" description="HTH gntR-type" evidence="4">
    <location>
        <begin position="7"/>
        <end position="74"/>
    </location>
</feature>
<dbReference type="PRINTS" id="PR00035">
    <property type="entry name" value="HTHGNTR"/>
</dbReference>
<evidence type="ECO:0000313" key="6">
    <source>
        <dbReference type="Proteomes" id="UP000000321"/>
    </source>
</evidence>
<accession>Q1YLI4</accession>
<organism evidence="5 6">
    <name type="scientific">Aurantimonas manganoxydans (strain ATCC BAA-1229 / DSM 21871 / SI85-9A1)</name>
    <dbReference type="NCBI Taxonomy" id="287752"/>
    <lineage>
        <taxon>Bacteria</taxon>
        <taxon>Pseudomonadati</taxon>
        <taxon>Pseudomonadota</taxon>
        <taxon>Alphaproteobacteria</taxon>
        <taxon>Hyphomicrobiales</taxon>
        <taxon>Aurantimonadaceae</taxon>
        <taxon>Aurantimonas</taxon>
    </lineage>
</organism>
<dbReference type="PANTHER" id="PTHR43537">
    <property type="entry name" value="TRANSCRIPTIONAL REGULATOR, GNTR FAMILY"/>
    <property type="match status" value="1"/>
</dbReference>
<dbReference type="PANTHER" id="PTHR43537:SF5">
    <property type="entry name" value="UXU OPERON TRANSCRIPTIONAL REGULATOR"/>
    <property type="match status" value="1"/>
</dbReference>
<keyword evidence="1" id="KW-0805">Transcription regulation</keyword>
<sequence length="222" mass="25589">MQGVAKMAARERAYHELKYRILEGRLPPGTTLLETEVANLLSLSRTPIREALIRLEEEGLVEVKPRHGVTVRAQSLDDLAEIYEVFSALEVQAARLAAVRGLEPSESERLKSLMDQMEKATRSDDIERWSQFDDAFHSDIVSLCGNSRLQATLRQYWEQQYRARMAIIPLRIKPVQSDQEHRQIVQAILDRDSEEAGRLHQLHRDRTDRQALELLRRQAGKL</sequence>
<dbReference type="GO" id="GO:0003700">
    <property type="term" value="F:DNA-binding transcription factor activity"/>
    <property type="evidence" value="ECO:0007669"/>
    <property type="project" value="InterPro"/>
</dbReference>
<dbReference type="PROSITE" id="PS50949">
    <property type="entry name" value="HTH_GNTR"/>
    <property type="match status" value="1"/>
</dbReference>
<dbReference type="RefSeq" id="WP_009210385.1">
    <property type="nucleotide sequence ID" value="NZ_BBWP01000002.1"/>
</dbReference>
<dbReference type="Gene3D" id="1.20.120.530">
    <property type="entry name" value="GntR ligand-binding domain-like"/>
    <property type="match status" value="1"/>
</dbReference>
<dbReference type="AlphaFoldDB" id="Q1YLI4"/>
<dbReference type="Gene3D" id="1.10.10.10">
    <property type="entry name" value="Winged helix-like DNA-binding domain superfamily/Winged helix DNA-binding domain"/>
    <property type="match status" value="1"/>
</dbReference>
<reference evidence="5 6" key="1">
    <citation type="journal article" date="2008" name="Appl. Environ. Microbiol.">
        <title>Genomic insights into Mn(II) oxidation by the marine alphaproteobacterium Aurantimonas sp. strain SI85-9A1.</title>
        <authorList>
            <person name="Dick G.J."/>
            <person name="Podell S."/>
            <person name="Johnson H.A."/>
            <person name="Rivera-Espinoza Y."/>
            <person name="Bernier-Latmani R."/>
            <person name="McCarthy J.K."/>
            <person name="Torpey J.W."/>
            <person name="Clement B.G."/>
            <person name="Gaasterland T."/>
            <person name="Tebo B.M."/>
        </authorList>
    </citation>
    <scope>NUCLEOTIDE SEQUENCE [LARGE SCALE GENOMIC DNA]</scope>
    <source>
        <strain evidence="5 6">SI85-9A1</strain>
    </source>
</reference>
<dbReference type="Pfam" id="PF00392">
    <property type="entry name" value="GntR"/>
    <property type="match status" value="1"/>
</dbReference>
<dbReference type="BioCyc" id="AURANTIMONAS:SI859A1_02563-MONOMER"/>
<name>Q1YLI4_AURMS</name>
<dbReference type="EMBL" id="AAPJ01000001">
    <property type="protein sequence ID" value="EAS51747.1"/>
    <property type="molecule type" value="Genomic_DNA"/>
</dbReference>
<dbReference type="OrthoDB" id="8114900at2"/>
<keyword evidence="3" id="KW-0804">Transcription</keyword>
<dbReference type="SMART" id="SM00345">
    <property type="entry name" value="HTH_GNTR"/>
    <property type="match status" value="1"/>
</dbReference>
<dbReference type="InterPro" id="IPR011711">
    <property type="entry name" value="GntR_C"/>
</dbReference>
<evidence type="ECO:0000313" key="5">
    <source>
        <dbReference type="EMBL" id="EAS51747.1"/>
    </source>
</evidence>
<dbReference type="SMART" id="SM00895">
    <property type="entry name" value="FCD"/>
    <property type="match status" value="1"/>
</dbReference>
<dbReference type="InterPro" id="IPR036388">
    <property type="entry name" value="WH-like_DNA-bd_sf"/>
</dbReference>
<keyword evidence="2" id="KW-0238">DNA-binding</keyword>
<dbReference type="Proteomes" id="UP000000321">
    <property type="component" value="Unassembled WGS sequence"/>
</dbReference>
<dbReference type="GO" id="GO:0003677">
    <property type="term" value="F:DNA binding"/>
    <property type="evidence" value="ECO:0007669"/>
    <property type="project" value="UniProtKB-KW"/>
</dbReference>
<dbReference type="Pfam" id="PF07729">
    <property type="entry name" value="FCD"/>
    <property type="match status" value="1"/>
</dbReference>
<keyword evidence="6" id="KW-1185">Reference proteome</keyword>
<gene>
    <name evidence="5" type="ORF">SI859A1_02563</name>
</gene>
<dbReference type="HOGENOM" id="CLU_017584_5_2_5"/>
<dbReference type="CDD" id="cd07377">
    <property type="entry name" value="WHTH_GntR"/>
    <property type="match status" value="1"/>
</dbReference>